<dbReference type="InterPro" id="IPR008910">
    <property type="entry name" value="MSC_TM_helix"/>
</dbReference>
<reference evidence="4" key="1">
    <citation type="submission" date="2017-01" db="EMBL/GenBank/DDBJ databases">
        <authorList>
            <person name="Varghese N."/>
            <person name="Submissions S."/>
        </authorList>
    </citation>
    <scope>NUCLEOTIDE SEQUENCE [LARGE SCALE GENOMIC DNA]</scope>
    <source>
        <strain evidence="4">CGMCC 1.7737</strain>
    </source>
</reference>
<name>A0A1N7CUD9_9EURY</name>
<gene>
    <name evidence="3" type="ORF">SAMN05421858_3255</name>
</gene>
<dbReference type="Pfam" id="PF05552">
    <property type="entry name" value="MS_channel_1st_1"/>
    <property type="match status" value="1"/>
</dbReference>
<evidence type="ECO:0000259" key="2">
    <source>
        <dbReference type="Pfam" id="PF25205"/>
    </source>
</evidence>
<protein>
    <recommendedName>
        <fullName evidence="2">DUF7835 domain-containing protein</fullName>
    </recommendedName>
</protein>
<feature type="domain" description="DUF7835" evidence="2">
    <location>
        <begin position="86"/>
        <end position="150"/>
    </location>
</feature>
<keyword evidence="1" id="KW-0812">Transmembrane</keyword>
<dbReference type="InterPro" id="IPR057157">
    <property type="entry name" value="DUF7835"/>
</dbReference>
<evidence type="ECO:0000313" key="4">
    <source>
        <dbReference type="Proteomes" id="UP000186914"/>
    </source>
</evidence>
<dbReference type="AlphaFoldDB" id="A0A1N7CUD9"/>
<feature type="transmembrane region" description="Helical" evidence="1">
    <location>
        <begin position="44"/>
        <end position="63"/>
    </location>
</feature>
<keyword evidence="1" id="KW-1133">Transmembrane helix</keyword>
<evidence type="ECO:0000256" key="1">
    <source>
        <dbReference type="SAM" id="Phobius"/>
    </source>
</evidence>
<organism evidence="3 4">
    <name type="scientific">Haladaptatus litoreus</name>
    <dbReference type="NCBI Taxonomy" id="553468"/>
    <lineage>
        <taxon>Archaea</taxon>
        <taxon>Methanobacteriati</taxon>
        <taxon>Methanobacteriota</taxon>
        <taxon>Stenosarchaea group</taxon>
        <taxon>Halobacteria</taxon>
        <taxon>Halobacteriales</taxon>
        <taxon>Haladaptataceae</taxon>
        <taxon>Haladaptatus</taxon>
    </lineage>
</organism>
<dbReference type="Pfam" id="PF25205">
    <property type="entry name" value="DUF7835"/>
    <property type="match status" value="1"/>
</dbReference>
<evidence type="ECO:0000313" key="3">
    <source>
        <dbReference type="EMBL" id="SIR67097.1"/>
    </source>
</evidence>
<accession>A0A1N7CUD9</accession>
<proteinExistence type="predicted"/>
<dbReference type="EMBL" id="FTNO01000003">
    <property type="protein sequence ID" value="SIR67097.1"/>
    <property type="molecule type" value="Genomic_DNA"/>
</dbReference>
<keyword evidence="4" id="KW-1185">Reference proteome</keyword>
<dbReference type="Proteomes" id="UP000186914">
    <property type="component" value="Unassembled WGS sequence"/>
</dbReference>
<sequence>MPYFFAVFGIAAWFIYALAILAAANVLAISTLSQWVATAVSYLPALIAGLLVIVIGFVVADFIGDAIMRTRAATHTAYTRWFYTLMTQPTNSPTDTTELCQHCLQETPHSVRIEIRTENEGSENAALSREPYRITECQECETATDQRMNSI</sequence>
<keyword evidence="1" id="KW-0472">Membrane</keyword>